<name>A0ABS0STL3_9CAUL</name>
<evidence type="ECO:0008006" key="4">
    <source>
        <dbReference type="Google" id="ProtNLM"/>
    </source>
</evidence>
<evidence type="ECO:0000256" key="1">
    <source>
        <dbReference type="SAM" id="Phobius"/>
    </source>
</evidence>
<sequence length="406" mass="43453">MARMNRPARMFSPISVLVVVLVGVVSLSGLAVLSAYAPELRKGDDGGVHALSRSSNGFGAIVRLLHLMGRPVVTSRGELSASAEEGLLVLTPALGMSPVTLDRDDHVGPTLIVLPKWRTAPLAKHRGWVTTFGADQSPEVLNVLPEPLRKGTRLVAGKGKRTVRLARPSGEAFGAPVTIETPRTLAGPGWQPVVVDQDGGIVLATRSDSWTYVLADPDYLNTQGLKTLSGARTAVAMLDLIRDDEAPIVFDVTLHGFKRTRSLMRLMLEPPLLGATLVAVAVALLAGAQAFARFGPPLRSRRAVALGKAALADNTAGLIRLARREHRMAPLYARLIQVSAARAIGAPRGLDGPALEEFLDRVSRTIGATHVYSALAERARTASPSDLMGVARDLYNWKQELIRGRQ</sequence>
<gene>
    <name evidence="2" type="ORF">I4Q42_03370</name>
</gene>
<evidence type="ECO:0000313" key="2">
    <source>
        <dbReference type="EMBL" id="MBI1682701.1"/>
    </source>
</evidence>
<comment type="caution">
    <text evidence="2">The sequence shown here is derived from an EMBL/GenBank/DDBJ whole genome shotgun (WGS) entry which is preliminary data.</text>
</comment>
<dbReference type="EMBL" id="JADWOX010000002">
    <property type="protein sequence ID" value="MBI1682701.1"/>
    <property type="molecule type" value="Genomic_DNA"/>
</dbReference>
<keyword evidence="3" id="KW-1185">Reference proteome</keyword>
<proteinExistence type="predicted"/>
<keyword evidence="1" id="KW-0812">Transmembrane</keyword>
<dbReference type="Proteomes" id="UP000639859">
    <property type="component" value="Unassembled WGS sequence"/>
</dbReference>
<evidence type="ECO:0000313" key="3">
    <source>
        <dbReference type="Proteomes" id="UP000639859"/>
    </source>
</evidence>
<reference evidence="2 3" key="1">
    <citation type="submission" date="2020-11" db="EMBL/GenBank/DDBJ databases">
        <title>genome sequence of strain KACC 18849.</title>
        <authorList>
            <person name="Gao J."/>
            <person name="Zhang X."/>
        </authorList>
    </citation>
    <scope>NUCLEOTIDE SEQUENCE [LARGE SCALE GENOMIC DNA]</scope>
    <source>
        <strain evidence="2 3">KACC 18849</strain>
    </source>
</reference>
<protein>
    <recommendedName>
        <fullName evidence="4">DUF4350 domain-containing protein</fullName>
    </recommendedName>
</protein>
<feature type="transmembrane region" description="Helical" evidence="1">
    <location>
        <begin position="272"/>
        <end position="292"/>
    </location>
</feature>
<keyword evidence="1" id="KW-1133">Transmembrane helix</keyword>
<keyword evidence="1" id="KW-0472">Membrane</keyword>
<organism evidence="2 3">
    <name type="scientific">Caulobacter hibisci</name>
    <dbReference type="NCBI Taxonomy" id="2035993"/>
    <lineage>
        <taxon>Bacteria</taxon>
        <taxon>Pseudomonadati</taxon>
        <taxon>Pseudomonadota</taxon>
        <taxon>Alphaproteobacteria</taxon>
        <taxon>Caulobacterales</taxon>
        <taxon>Caulobacteraceae</taxon>
        <taxon>Caulobacter</taxon>
    </lineage>
</organism>
<accession>A0ABS0STL3</accession>